<name>A0ABZ1HVW2_9PSEU</name>
<gene>
    <name evidence="4" type="ORF">VSH64_25305</name>
</gene>
<evidence type="ECO:0000313" key="5">
    <source>
        <dbReference type="Proteomes" id="UP001330812"/>
    </source>
</evidence>
<dbReference type="PANTHER" id="PTHR30055">
    <property type="entry name" value="HTH-TYPE TRANSCRIPTIONAL REGULATOR RUTR"/>
    <property type="match status" value="1"/>
</dbReference>
<evidence type="ECO:0000259" key="3">
    <source>
        <dbReference type="PROSITE" id="PS50977"/>
    </source>
</evidence>
<reference evidence="4 5" key="1">
    <citation type="journal article" date="2015" name="Int. J. Syst. Evol. Microbiol.">
        <title>Amycolatopsis rhabdoformis sp. nov., an actinomycete isolated from a tropical forest soil.</title>
        <authorList>
            <person name="Souza W.R."/>
            <person name="Silva R.E."/>
            <person name="Goodfellow M."/>
            <person name="Busarakam K."/>
            <person name="Figueiro F.S."/>
            <person name="Ferreira D."/>
            <person name="Rodrigues-Filho E."/>
            <person name="Moraes L.A.B."/>
            <person name="Zucchi T.D."/>
        </authorList>
    </citation>
    <scope>NUCLEOTIDE SEQUENCE [LARGE SCALE GENOMIC DNA]</scope>
    <source>
        <strain evidence="4 5">NCIMB 14900</strain>
    </source>
</reference>
<accession>A0ABZ1HVW2</accession>
<dbReference type="PRINTS" id="PR00455">
    <property type="entry name" value="HTHTETR"/>
</dbReference>
<dbReference type="SUPFAM" id="SSF46689">
    <property type="entry name" value="Homeodomain-like"/>
    <property type="match status" value="1"/>
</dbReference>
<feature type="DNA-binding region" description="H-T-H motif" evidence="2">
    <location>
        <begin position="40"/>
        <end position="59"/>
    </location>
</feature>
<keyword evidence="1 2" id="KW-0238">DNA-binding</keyword>
<dbReference type="Gene3D" id="1.10.10.60">
    <property type="entry name" value="Homeodomain-like"/>
    <property type="match status" value="1"/>
</dbReference>
<dbReference type="InterPro" id="IPR039536">
    <property type="entry name" value="TetR_C_Proteobacteria"/>
</dbReference>
<dbReference type="InterPro" id="IPR050109">
    <property type="entry name" value="HTH-type_TetR-like_transc_reg"/>
</dbReference>
<keyword evidence="5" id="KW-1185">Reference proteome</keyword>
<dbReference type="RefSeq" id="WP_326565163.1">
    <property type="nucleotide sequence ID" value="NZ_CP142149.1"/>
</dbReference>
<dbReference type="Pfam" id="PF00440">
    <property type="entry name" value="TetR_N"/>
    <property type="match status" value="1"/>
</dbReference>
<sequence>MAARQSVPARQPEGQIATRNRQAIMAAAFAIYTEEGPAVNLDRVAQRAGVSKVTIYNHFRSKDTLLLEVVESELGQAHREADDFLDAHLTGVDDLRAAMTGLCEAWVAGLSADRFSHLRSIVATQAQRLPELGQLWMRLGPNRLHLRIGDALRSWASTGQLRIDDFELAVLQLAGLVASPHVMYDPFGGGPDAELTTRLIESGVDIFLGHYGVAPNSPADH</sequence>
<evidence type="ECO:0000313" key="4">
    <source>
        <dbReference type="EMBL" id="WSE26195.1"/>
    </source>
</evidence>
<dbReference type="Proteomes" id="UP001330812">
    <property type="component" value="Chromosome"/>
</dbReference>
<evidence type="ECO:0000256" key="2">
    <source>
        <dbReference type="PROSITE-ProRule" id="PRU00335"/>
    </source>
</evidence>
<dbReference type="Gene3D" id="1.10.357.10">
    <property type="entry name" value="Tetracycline Repressor, domain 2"/>
    <property type="match status" value="1"/>
</dbReference>
<organism evidence="4 5">
    <name type="scientific">Amycolatopsis rhabdoformis</name>
    <dbReference type="NCBI Taxonomy" id="1448059"/>
    <lineage>
        <taxon>Bacteria</taxon>
        <taxon>Bacillati</taxon>
        <taxon>Actinomycetota</taxon>
        <taxon>Actinomycetes</taxon>
        <taxon>Pseudonocardiales</taxon>
        <taxon>Pseudonocardiaceae</taxon>
        <taxon>Amycolatopsis</taxon>
    </lineage>
</organism>
<dbReference type="InterPro" id="IPR036271">
    <property type="entry name" value="Tet_transcr_reg_TetR-rel_C_sf"/>
</dbReference>
<dbReference type="EMBL" id="CP142149">
    <property type="protein sequence ID" value="WSE26195.1"/>
    <property type="molecule type" value="Genomic_DNA"/>
</dbReference>
<dbReference type="SUPFAM" id="SSF48498">
    <property type="entry name" value="Tetracyclin repressor-like, C-terminal domain"/>
    <property type="match status" value="1"/>
</dbReference>
<protein>
    <submittedName>
        <fullName evidence="4">TetR/AcrR family transcriptional regulator</fullName>
    </submittedName>
</protein>
<proteinExistence type="predicted"/>
<dbReference type="PANTHER" id="PTHR30055:SF146">
    <property type="entry name" value="HTH-TYPE TRANSCRIPTIONAL DUAL REGULATOR CECR"/>
    <property type="match status" value="1"/>
</dbReference>
<dbReference type="InterPro" id="IPR001647">
    <property type="entry name" value="HTH_TetR"/>
</dbReference>
<dbReference type="InterPro" id="IPR009057">
    <property type="entry name" value="Homeodomain-like_sf"/>
</dbReference>
<evidence type="ECO:0000256" key="1">
    <source>
        <dbReference type="ARBA" id="ARBA00023125"/>
    </source>
</evidence>
<feature type="domain" description="HTH tetR-type" evidence="3">
    <location>
        <begin position="18"/>
        <end position="77"/>
    </location>
</feature>
<dbReference type="PROSITE" id="PS50977">
    <property type="entry name" value="HTH_TETR_2"/>
    <property type="match status" value="1"/>
</dbReference>
<dbReference type="Pfam" id="PF14246">
    <property type="entry name" value="TetR_C_7"/>
    <property type="match status" value="1"/>
</dbReference>